<reference evidence="1 2" key="1">
    <citation type="submission" date="2021-06" db="EMBL/GenBank/DDBJ databases">
        <title>Caerostris darwini draft genome.</title>
        <authorList>
            <person name="Kono N."/>
            <person name="Arakawa K."/>
        </authorList>
    </citation>
    <scope>NUCLEOTIDE SEQUENCE [LARGE SCALE GENOMIC DNA]</scope>
</reference>
<keyword evidence="2" id="KW-1185">Reference proteome</keyword>
<organism evidence="1 2">
    <name type="scientific">Caerostris darwini</name>
    <dbReference type="NCBI Taxonomy" id="1538125"/>
    <lineage>
        <taxon>Eukaryota</taxon>
        <taxon>Metazoa</taxon>
        <taxon>Ecdysozoa</taxon>
        <taxon>Arthropoda</taxon>
        <taxon>Chelicerata</taxon>
        <taxon>Arachnida</taxon>
        <taxon>Araneae</taxon>
        <taxon>Araneomorphae</taxon>
        <taxon>Entelegynae</taxon>
        <taxon>Araneoidea</taxon>
        <taxon>Araneidae</taxon>
        <taxon>Caerostris</taxon>
    </lineage>
</organism>
<accession>A0AAV4SSW1</accession>
<protein>
    <submittedName>
        <fullName evidence="1">Uncharacterized protein</fullName>
    </submittedName>
</protein>
<proteinExistence type="predicted"/>
<evidence type="ECO:0000313" key="1">
    <source>
        <dbReference type="EMBL" id="GIY36359.1"/>
    </source>
</evidence>
<dbReference type="EMBL" id="BPLQ01008279">
    <property type="protein sequence ID" value="GIY36359.1"/>
    <property type="molecule type" value="Genomic_DNA"/>
</dbReference>
<evidence type="ECO:0000313" key="2">
    <source>
        <dbReference type="Proteomes" id="UP001054837"/>
    </source>
</evidence>
<dbReference type="Proteomes" id="UP001054837">
    <property type="component" value="Unassembled WGS sequence"/>
</dbReference>
<sequence>MSRQWLFVAGEIFQCYCVLRLLDTKEYSNPPHHPCKQPTEAFGRFARETLPKIDSVFSSIFLLSNALDFLGVAKDWPWWEDLNSGGCTVGKFGIYQGVRIFSLDNYHVYRDGRDLIHYVNSNSLQTCGPGNCQLVDTQGN</sequence>
<comment type="caution">
    <text evidence="1">The sequence shown here is derived from an EMBL/GenBank/DDBJ whole genome shotgun (WGS) entry which is preliminary data.</text>
</comment>
<gene>
    <name evidence="1" type="ORF">CDAR_127711</name>
</gene>
<name>A0AAV4SSW1_9ARAC</name>
<dbReference type="AlphaFoldDB" id="A0AAV4SSW1"/>